<comment type="caution">
    <text evidence="1">The sequence shown here is derived from an EMBL/GenBank/DDBJ whole genome shotgun (WGS) entry which is preliminary data.</text>
</comment>
<reference evidence="2" key="1">
    <citation type="submission" date="2016-06" db="EMBL/GenBank/DDBJ databases">
        <title>Genome sequencing of cellulolytic organisms.</title>
        <authorList>
            <person name="Bohra V."/>
            <person name="Dafale N.A."/>
            <person name="Purohit H.J."/>
        </authorList>
    </citation>
    <scope>NUCLEOTIDE SEQUENCE [LARGE SCALE GENOMIC DNA]</scope>
    <source>
        <strain evidence="2">ND21</strain>
    </source>
</reference>
<gene>
    <name evidence="1" type="ORF">A9Z40_02730</name>
</gene>
<dbReference type="Proteomes" id="UP000093918">
    <property type="component" value="Unassembled WGS sequence"/>
</dbReference>
<organism evidence="1 2">
    <name type="scientific">Microbacterium arborescens</name>
    <dbReference type="NCBI Taxonomy" id="33883"/>
    <lineage>
        <taxon>Bacteria</taxon>
        <taxon>Bacillati</taxon>
        <taxon>Actinomycetota</taxon>
        <taxon>Actinomycetes</taxon>
        <taxon>Micrococcales</taxon>
        <taxon>Microbacteriaceae</taxon>
        <taxon>Microbacterium</taxon>
    </lineage>
</organism>
<protein>
    <recommendedName>
        <fullName evidence="3">Amino acid deaminase</fullName>
    </recommendedName>
</protein>
<sequence length="229" mass="24015">MDITPTVDELRMNEIRRLDAAAATSASGDARHAFDAIPWLSRSIAEDAASGRFARWSRSTIIDENVGAPVLDRAVFDRLHDLAGEPSAWPVGNAGVLHVYGYLLSLTPTPYGLKRERWLGPELARAFGLADDAFAPWSDGPTLLERVTGAATGLLRSPAASRTEAGGEYVTALSASAGPAALVYARVTDAGIRLVTTFPVGDAAAVLTAIDAAAPTPGAPSRPRWNAAP</sequence>
<accession>A0ABX2WIM4</accession>
<evidence type="ECO:0008006" key="3">
    <source>
        <dbReference type="Google" id="ProtNLM"/>
    </source>
</evidence>
<keyword evidence="2" id="KW-1185">Reference proteome</keyword>
<proteinExistence type="predicted"/>
<name>A0ABX2WIM4_9MICO</name>
<evidence type="ECO:0000313" key="1">
    <source>
        <dbReference type="EMBL" id="OAZ40879.1"/>
    </source>
</evidence>
<evidence type="ECO:0000313" key="2">
    <source>
        <dbReference type="Proteomes" id="UP000093918"/>
    </source>
</evidence>
<dbReference type="EMBL" id="LZEM01000018">
    <property type="protein sequence ID" value="OAZ40879.1"/>
    <property type="molecule type" value="Genomic_DNA"/>
</dbReference>